<dbReference type="RefSeq" id="WP_252619224.1">
    <property type="nucleotide sequence ID" value="NZ_CP099490.1"/>
</dbReference>
<dbReference type="InterPro" id="IPR050153">
    <property type="entry name" value="Metal_Ion_Import_ABC"/>
</dbReference>
<accession>A0ABY4YE85</accession>
<feature type="region of interest" description="Disordered" evidence="4">
    <location>
        <begin position="242"/>
        <end position="290"/>
    </location>
</feature>
<keyword evidence="3 6" id="KW-0067">ATP-binding</keyword>
<sequence>MTAQASTTSTPTTPAIDLRRVSFGYAGKPVAEDVSLAIHPGEVVALLGPNGSGKSTLVRGLLGLNDHLAGEAIVLGTPLADLHDRSRLGYVPQRHTLSGSVRSTVREVIATGQLASRPWWRRATQEDRETVHRAADTVGLADRLEADVATLSGGQQRRVLIARALAAQPDVLIMDEPTAGVDAANQDVLAAVMHRLAGLGVTMLIVTHELAALRGIVDRIVEMDSGHVSFDGTPLAYAERQASVSRAADAGGHGHHHHYDEHEDGTDERDGTGLVGGMGPLDGSVEGRTG</sequence>
<dbReference type="InterPro" id="IPR027417">
    <property type="entry name" value="P-loop_NTPase"/>
</dbReference>
<keyword evidence="2" id="KW-0547">Nucleotide-binding</keyword>
<dbReference type="InterPro" id="IPR003593">
    <property type="entry name" value="AAA+_ATPase"/>
</dbReference>
<evidence type="ECO:0000256" key="2">
    <source>
        <dbReference type="ARBA" id="ARBA00022741"/>
    </source>
</evidence>
<organism evidence="6 7">
    <name type="scientific">Ornithinimicrobium cryptoxanthini</name>
    <dbReference type="NCBI Taxonomy" id="2934161"/>
    <lineage>
        <taxon>Bacteria</taxon>
        <taxon>Bacillati</taxon>
        <taxon>Actinomycetota</taxon>
        <taxon>Actinomycetes</taxon>
        <taxon>Micrococcales</taxon>
        <taxon>Ornithinimicrobiaceae</taxon>
        <taxon>Ornithinimicrobium</taxon>
    </lineage>
</organism>
<dbReference type="SUPFAM" id="SSF52540">
    <property type="entry name" value="P-loop containing nucleoside triphosphate hydrolases"/>
    <property type="match status" value="1"/>
</dbReference>
<dbReference type="EMBL" id="CP099490">
    <property type="protein sequence ID" value="USQ75088.1"/>
    <property type="molecule type" value="Genomic_DNA"/>
</dbReference>
<dbReference type="Gene3D" id="3.40.50.300">
    <property type="entry name" value="P-loop containing nucleotide triphosphate hydrolases"/>
    <property type="match status" value="1"/>
</dbReference>
<dbReference type="PROSITE" id="PS00211">
    <property type="entry name" value="ABC_TRANSPORTER_1"/>
    <property type="match status" value="1"/>
</dbReference>
<evidence type="ECO:0000313" key="6">
    <source>
        <dbReference type="EMBL" id="USQ75088.1"/>
    </source>
</evidence>
<dbReference type="SMART" id="SM00382">
    <property type="entry name" value="AAA"/>
    <property type="match status" value="1"/>
</dbReference>
<dbReference type="Proteomes" id="UP001056535">
    <property type="component" value="Chromosome"/>
</dbReference>
<evidence type="ECO:0000256" key="1">
    <source>
        <dbReference type="ARBA" id="ARBA00022448"/>
    </source>
</evidence>
<gene>
    <name evidence="6" type="ORF">NF557_10570</name>
</gene>
<protein>
    <submittedName>
        <fullName evidence="6">Metal ABC transporter ATP-binding protein</fullName>
    </submittedName>
</protein>
<reference evidence="6" key="1">
    <citation type="submission" date="2022-06" db="EMBL/GenBank/DDBJ databases">
        <title>Ornithinimicrobium JY.X270.</title>
        <authorList>
            <person name="Huang Y."/>
        </authorList>
    </citation>
    <scope>NUCLEOTIDE SEQUENCE</scope>
    <source>
        <strain evidence="6">JY.X270</strain>
    </source>
</reference>
<dbReference type="PANTHER" id="PTHR42734">
    <property type="entry name" value="METAL TRANSPORT SYSTEM ATP-BINDING PROTEIN TM_0124-RELATED"/>
    <property type="match status" value="1"/>
</dbReference>
<dbReference type="PROSITE" id="PS50893">
    <property type="entry name" value="ABC_TRANSPORTER_2"/>
    <property type="match status" value="1"/>
</dbReference>
<evidence type="ECO:0000313" key="7">
    <source>
        <dbReference type="Proteomes" id="UP001056535"/>
    </source>
</evidence>
<keyword evidence="1" id="KW-0813">Transport</keyword>
<feature type="domain" description="ABC transporter" evidence="5">
    <location>
        <begin position="16"/>
        <end position="250"/>
    </location>
</feature>
<evidence type="ECO:0000256" key="4">
    <source>
        <dbReference type="SAM" id="MobiDB-lite"/>
    </source>
</evidence>
<evidence type="ECO:0000259" key="5">
    <source>
        <dbReference type="PROSITE" id="PS50893"/>
    </source>
</evidence>
<dbReference type="InterPro" id="IPR017871">
    <property type="entry name" value="ABC_transporter-like_CS"/>
</dbReference>
<dbReference type="InterPro" id="IPR003439">
    <property type="entry name" value="ABC_transporter-like_ATP-bd"/>
</dbReference>
<name>A0ABY4YE85_9MICO</name>
<keyword evidence="7" id="KW-1185">Reference proteome</keyword>
<dbReference type="Pfam" id="PF00005">
    <property type="entry name" value="ABC_tran"/>
    <property type="match status" value="1"/>
</dbReference>
<evidence type="ECO:0000256" key="3">
    <source>
        <dbReference type="ARBA" id="ARBA00022840"/>
    </source>
</evidence>
<dbReference type="GO" id="GO:0005524">
    <property type="term" value="F:ATP binding"/>
    <property type="evidence" value="ECO:0007669"/>
    <property type="project" value="UniProtKB-KW"/>
</dbReference>
<proteinExistence type="predicted"/>